<dbReference type="GO" id="GO:0005886">
    <property type="term" value="C:plasma membrane"/>
    <property type="evidence" value="ECO:0007669"/>
    <property type="project" value="UniProtKB-SubCell"/>
</dbReference>
<dbReference type="PANTHER" id="PTHR23521:SF3">
    <property type="entry name" value="MFS TRANSPORTER"/>
    <property type="match status" value="1"/>
</dbReference>
<dbReference type="InterPro" id="IPR020846">
    <property type="entry name" value="MFS_dom"/>
</dbReference>
<feature type="transmembrane region" description="Helical" evidence="5">
    <location>
        <begin position="26"/>
        <end position="45"/>
    </location>
</feature>
<dbReference type="GO" id="GO:0022857">
    <property type="term" value="F:transmembrane transporter activity"/>
    <property type="evidence" value="ECO:0007669"/>
    <property type="project" value="InterPro"/>
</dbReference>
<reference evidence="7 8" key="1">
    <citation type="submission" date="2020-07" db="EMBL/GenBank/DDBJ databases">
        <title>Sequencing the genomes of 1000 actinobacteria strains.</title>
        <authorList>
            <person name="Klenk H.-P."/>
        </authorList>
    </citation>
    <scope>NUCLEOTIDE SEQUENCE [LARGE SCALE GENOMIC DNA]</scope>
    <source>
        <strain evidence="7 8">CXB654</strain>
    </source>
</reference>
<evidence type="ECO:0000313" key="7">
    <source>
        <dbReference type="EMBL" id="NYE50737.1"/>
    </source>
</evidence>
<dbReference type="Pfam" id="PF07690">
    <property type="entry name" value="MFS_1"/>
    <property type="match status" value="1"/>
</dbReference>
<evidence type="ECO:0000256" key="3">
    <source>
        <dbReference type="ARBA" id="ARBA00022989"/>
    </source>
</evidence>
<dbReference type="Proteomes" id="UP000589036">
    <property type="component" value="Unassembled WGS sequence"/>
</dbReference>
<feature type="transmembrane region" description="Helical" evidence="5">
    <location>
        <begin position="112"/>
        <end position="136"/>
    </location>
</feature>
<feature type="transmembrane region" description="Helical" evidence="5">
    <location>
        <begin position="319"/>
        <end position="341"/>
    </location>
</feature>
<comment type="subcellular location">
    <subcellularLocation>
        <location evidence="1">Cell membrane</location>
        <topology evidence="1">Multi-pass membrane protein</topology>
    </subcellularLocation>
</comment>
<feature type="transmembrane region" description="Helical" evidence="5">
    <location>
        <begin position="142"/>
        <end position="163"/>
    </location>
</feature>
<feature type="transmembrane region" description="Helical" evidence="5">
    <location>
        <begin position="347"/>
        <end position="369"/>
    </location>
</feature>
<feature type="transmembrane region" description="Helical" evidence="5">
    <location>
        <begin position="81"/>
        <end position="100"/>
    </location>
</feature>
<gene>
    <name evidence="7" type="ORF">HDA32_005857</name>
</gene>
<protein>
    <submittedName>
        <fullName evidence="7">MFS family permease</fullName>
    </submittedName>
</protein>
<dbReference type="PANTHER" id="PTHR23521">
    <property type="entry name" value="TRANSPORTER MFS SUPERFAMILY"/>
    <property type="match status" value="1"/>
</dbReference>
<feature type="domain" description="Major facilitator superfamily (MFS) profile" evidence="6">
    <location>
        <begin position="1"/>
        <end position="373"/>
    </location>
</feature>
<keyword evidence="2 5" id="KW-0812">Transmembrane</keyword>
<accession>A0A852U551</accession>
<dbReference type="SUPFAM" id="SSF103473">
    <property type="entry name" value="MFS general substrate transporter"/>
    <property type="match status" value="1"/>
</dbReference>
<keyword evidence="8" id="KW-1185">Reference proteome</keyword>
<dbReference type="Gene3D" id="1.20.1250.20">
    <property type="entry name" value="MFS general substrate transporter like domains"/>
    <property type="match status" value="1"/>
</dbReference>
<feature type="transmembrane region" description="Helical" evidence="5">
    <location>
        <begin position="226"/>
        <end position="247"/>
    </location>
</feature>
<keyword evidence="3 5" id="KW-1133">Transmembrane helix</keyword>
<organism evidence="7 8">
    <name type="scientific">Spinactinospora alkalitolerans</name>
    <dbReference type="NCBI Taxonomy" id="687207"/>
    <lineage>
        <taxon>Bacteria</taxon>
        <taxon>Bacillati</taxon>
        <taxon>Actinomycetota</taxon>
        <taxon>Actinomycetes</taxon>
        <taxon>Streptosporangiales</taxon>
        <taxon>Nocardiopsidaceae</taxon>
        <taxon>Spinactinospora</taxon>
    </lineage>
</organism>
<evidence type="ECO:0000256" key="1">
    <source>
        <dbReference type="ARBA" id="ARBA00004651"/>
    </source>
</evidence>
<dbReference type="EMBL" id="JACCCC010000001">
    <property type="protein sequence ID" value="NYE50737.1"/>
    <property type="molecule type" value="Genomic_DNA"/>
</dbReference>
<comment type="caution">
    <text evidence="7">The sequence shown here is derived from an EMBL/GenBank/DDBJ whole genome shotgun (WGS) entry which is preliminary data.</text>
</comment>
<evidence type="ECO:0000256" key="2">
    <source>
        <dbReference type="ARBA" id="ARBA00022692"/>
    </source>
</evidence>
<dbReference type="PROSITE" id="PS50850">
    <property type="entry name" value="MFS"/>
    <property type="match status" value="1"/>
</dbReference>
<dbReference type="InterPro" id="IPR011701">
    <property type="entry name" value="MFS"/>
</dbReference>
<feature type="transmembrane region" description="Helical" evidence="5">
    <location>
        <begin position="57"/>
        <end position="75"/>
    </location>
</feature>
<dbReference type="AlphaFoldDB" id="A0A852U551"/>
<keyword evidence="4 5" id="KW-0472">Membrane</keyword>
<proteinExistence type="predicted"/>
<feature type="transmembrane region" description="Helical" evidence="5">
    <location>
        <begin position="202"/>
        <end position="220"/>
    </location>
</feature>
<evidence type="ECO:0000256" key="4">
    <source>
        <dbReference type="ARBA" id="ARBA00023136"/>
    </source>
</evidence>
<evidence type="ECO:0000313" key="8">
    <source>
        <dbReference type="Proteomes" id="UP000589036"/>
    </source>
</evidence>
<evidence type="ECO:0000259" key="6">
    <source>
        <dbReference type="PROSITE" id="PS50850"/>
    </source>
</evidence>
<feature type="transmembrane region" description="Helical" evidence="5">
    <location>
        <begin position="283"/>
        <end position="307"/>
    </location>
</feature>
<sequence>MATWFSASAVVPQLTARFELSASSSAWLTIGVQLGFVFGAIATAFTSAADRFGPRHLMCAGAVLAAVANLGLLAVDSGGQAIAVRLLTGACLAGVYPPAMKAISTWFPVSRATAIAVMIGALTLGSASPHLVATVGGLDWRLVVIGTSVLSALGGLTALLLATDGPYPFPGSRFRVGEALRAFSARPVLLTSLGYFGHMWELYAMWSWFAVFFGSVLFHGDDTQTGSWVSLVTFLVIGVGAVGCWVGGRMAERIGSARTAIISMLISGSCALVIGWFSAGPVWLVVILGLIWGFWVIPDSAQFSALVTKVADQRYVGSMLTLQMALGYTVTVPAVWLTPIIRESDGWGWTFVLLALGPAAGVLAIRSLVRRNLDA</sequence>
<dbReference type="InterPro" id="IPR036259">
    <property type="entry name" value="MFS_trans_sf"/>
</dbReference>
<evidence type="ECO:0000256" key="5">
    <source>
        <dbReference type="SAM" id="Phobius"/>
    </source>
</evidence>
<name>A0A852U551_9ACTN</name>